<organism evidence="2 3">
    <name type="scientific">Oryza rufipogon</name>
    <name type="common">Brownbeard rice</name>
    <name type="synonym">Asian wild rice</name>
    <dbReference type="NCBI Taxonomy" id="4529"/>
    <lineage>
        <taxon>Eukaryota</taxon>
        <taxon>Viridiplantae</taxon>
        <taxon>Streptophyta</taxon>
        <taxon>Embryophyta</taxon>
        <taxon>Tracheophyta</taxon>
        <taxon>Spermatophyta</taxon>
        <taxon>Magnoliopsida</taxon>
        <taxon>Liliopsida</taxon>
        <taxon>Poales</taxon>
        <taxon>Poaceae</taxon>
        <taxon>BOP clade</taxon>
        <taxon>Oryzoideae</taxon>
        <taxon>Oryzeae</taxon>
        <taxon>Oryzinae</taxon>
        <taxon>Oryza</taxon>
    </lineage>
</organism>
<dbReference type="HOGENOM" id="CLU_530406_0_0_1"/>
<reference evidence="3" key="1">
    <citation type="submission" date="2013-06" db="EMBL/GenBank/DDBJ databases">
        <authorList>
            <person name="Zhao Q."/>
        </authorList>
    </citation>
    <scope>NUCLEOTIDE SEQUENCE</scope>
    <source>
        <strain evidence="3">cv. W1943</strain>
    </source>
</reference>
<feature type="compositionally biased region" description="Pro residues" evidence="1">
    <location>
        <begin position="112"/>
        <end position="127"/>
    </location>
</feature>
<sequence>MREESAARASSTPSRDSRSDNDALGTAWSHGSGARLGGGRLRQSSRWLRRIWTVRAATEAATGATTADLSAMATGARLSPIPSTSPRAAVHADRRPRRCHHLKLPLHHDPSVPLPPPPGVPSHPRPPLLAVDWNPQHTPRVDRDRPCSPPAPSRAAESGRRARLGECASPVGGFRPPGLPHPSALSWDDESLFLFRCPGVFRAFDPVGGSACRPRLSPGAAENELQLVDFFQRCHIRRGSQEGTNENLGKAKVSNMRNHVLPKKNVAGLEITVAMISCCRFPMLAGNGPSKLLLSRESCCSCVKFPSEDGMIPDNRLFSSVKYCSVSSLPMLSGIGPLKRLLERPNLISLRKLLIPSGILPEILLNPISRSSSCADRLVIEFGSAPPSLLFCIVTARSLVQFVKNVMNLQSLTLVAFSWFLCSIRYFRQSIPISGGMIPVKLLEERSMERMLVAFAIEGGMLPVKWFKATMKYWIFGRPLPKSEGNLPCNSFSCRPMWISEERLRSVLGMVPDR</sequence>
<evidence type="ECO:0000256" key="1">
    <source>
        <dbReference type="SAM" id="MobiDB-lite"/>
    </source>
</evidence>
<feature type="region of interest" description="Disordered" evidence="1">
    <location>
        <begin position="1"/>
        <end position="40"/>
    </location>
</feature>
<keyword evidence="3" id="KW-1185">Reference proteome</keyword>
<evidence type="ECO:0000313" key="2">
    <source>
        <dbReference type="EnsemblPlants" id="ORUFI10G08430.1"/>
    </source>
</evidence>
<accession>A0A0E0QYD3</accession>
<feature type="region of interest" description="Disordered" evidence="1">
    <location>
        <begin position="104"/>
        <end position="162"/>
    </location>
</feature>
<dbReference type="EnsemblPlants" id="ORUFI10G08430.1">
    <property type="protein sequence ID" value="ORUFI10G08430.1"/>
    <property type="gene ID" value="ORUFI10G08430"/>
</dbReference>
<evidence type="ECO:0000313" key="3">
    <source>
        <dbReference type="Proteomes" id="UP000008022"/>
    </source>
</evidence>
<proteinExistence type="predicted"/>
<protein>
    <submittedName>
        <fullName evidence="2">Uncharacterized protein</fullName>
    </submittedName>
</protein>
<dbReference type="eggNOG" id="ENOG502R4V1">
    <property type="taxonomic scope" value="Eukaryota"/>
</dbReference>
<dbReference type="Proteomes" id="UP000008022">
    <property type="component" value="Unassembled WGS sequence"/>
</dbReference>
<reference evidence="2" key="2">
    <citation type="submission" date="2015-06" db="UniProtKB">
        <authorList>
            <consortium name="EnsemblPlants"/>
        </authorList>
    </citation>
    <scope>IDENTIFICATION</scope>
</reference>
<dbReference type="Gramene" id="ORUFI10G08430.1">
    <property type="protein sequence ID" value="ORUFI10G08430.1"/>
    <property type="gene ID" value="ORUFI10G08430"/>
</dbReference>
<dbReference type="AlphaFoldDB" id="A0A0E0QYD3"/>
<name>A0A0E0QYD3_ORYRU</name>